<name>A0A3G6J856_9CORY</name>
<dbReference type="KEGG" id="ccho:CCHOA_01010"/>
<dbReference type="EMBL" id="CP033896">
    <property type="protein sequence ID" value="AZA12630.1"/>
    <property type="molecule type" value="Genomic_DNA"/>
</dbReference>
<feature type="region of interest" description="Disordered" evidence="1">
    <location>
        <begin position="155"/>
        <end position="179"/>
    </location>
</feature>
<feature type="compositionally biased region" description="Polar residues" evidence="1">
    <location>
        <begin position="167"/>
        <end position="179"/>
    </location>
</feature>
<evidence type="ECO:0000313" key="3">
    <source>
        <dbReference type="Proteomes" id="UP000269019"/>
    </source>
</evidence>
<dbReference type="RefSeq" id="WP_123925834.1">
    <property type="nucleotide sequence ID" value="NZ_CP033896.1"/>
</dbReference>
<evidence type="ECO:0000256" key="1">
    <source>
        <dbReference type="SAM" id="MobiDB-lite"/>
    </source>
</evidence>
<gene>
    <name evidence="2" type="ORF">CCHOA_01010</name>
</gene>
<accession>A0A3G6J856</accession>
<sequence length="179" mass="19319" precursor="true">MTTQTLRRNRRAMVASLCTVVAGIASIVTVNPAVSEERATAHRLTIEEFKQQQQSWLTASCDTVRLAVGSNGCHLDQVSRESAYQLVRHGDNFINTVAFPTGTPYDVRKETIEELREYQTGLILDAAEKCGAFKGLQPIVTEASTEACVMRGKLRPSGGMPGPSMPISNGLSSALFGSS</sequence>
<keyword evidence="3" id="KW-1185">Reference proteome</keyword>
<protein>
    <submittedName>
        <fullName evidence="2">Uncharacterized protein</fullName>
    </submittedName>
</protein>
<evidence type="ECO:0000313" key="2">
    <source>
        <dbReference type="EMBL" id="AZA12630.1"/>
    </source>
</evidence>
<organism evidence="2 3">
    <name type="scientific">Corynebacterium choanae</name>
    <dbReference type="NCBI Taxonomy" id="1862358"/>
    <lineage>
        <taxon>Bacteria</taxon>
        <taxon>Bacillati</taxon>
        <taxon>Actinomycetota</taxon>
        <taxon>Actinomycetes</taxon>
        <taxon>Mycobacteriales</taxon>
        <taxon>Corynebacteriaceae</taxon>
        <taxon>Corynebacterium</taxon>
    </lineage>
</organism>
<proteinExistence type="predicted"/>
<reference evidence="2 3" key="1">
    <citation type="submission" date="2018-11" db="EMBL/GenBank/DDBJ databases">
        <authorList>
            <person name="Kleinhagauer T."/>
            <person name="Glaeser S.P."/>
            <person name="Spergser J."/>
            <person name="Ruckert C."/>
            <person name="Kaempfer P."/>
            <person name="Busse H.-J."/>
        </authorList>
    </citation>
    <scope>NUCLEOTIDE SEQUENCE [LARGE SCALE GENOMIC DNA]</scope>
    <source>
        <strain evidence="2 3">200CH</strain>
    </source>
</reference>
<dbReference type="AlphaFoldDB" id="A0A3G6J856"/>
<dbReference type="Proteomes" id="UP000269019">
    <property type="component" value="Chromosome"/>
</dbReference>